<organism evidence="8 9">
    <name type="scientific">Acorus calamus</name>
    <name type="common">Sweet flag</name>
    <dbReference type="NCBI Taxonomy" id="4465"/>
    <lineage>
        <taxon>Eukaryota</taxon>
        <taxon>Viridiplantae</taxon>
        <taxon>Streptophyta</taxon>
        <taxon>Embryophyta</taxon>
        <taxon>Tracheophyta</taxon>
        <taxon>Spermatophyta</taxon>
        <taxon>Magnoliopsida</taxon>
        <taxon>Liliopsida</taxon>
        <taxon>Acoraceae</taxon>
        <taxon>Acorus</taxon>
    </lineage>
</organism>
<proteinExistence type="predicted"/>
<evidence type="ECO:0000256" key="1">
    <source>
        <dbReference type="ARBA" id="ARBA00022741"/>
    </source>
</evidence>
<feature type="domain" description="DNA2/NAM7 helicase helicase" evidence="5">
    <location>
        <begin position="178"/>
        <end position="542"/>
    </location>
</feature>
<dbReference type="Pfam" id="PF13087">
    <property type="entry name" value="AAA_12"/>
    <property type="match status" value="1"/>
</dbReference>
<feature type="domain" description="DUF6469" evidence="7">
    <location>
        <begin position="11"/>
        <end position="129"/>
    </location>
</feature>
<dbReference type="Pfam" id="PF20073">
    <property type="entry name" value="DUF6469"/>
    <property type="match status" value="1"/>
</dbReference>
<dbReference type="InterPro" id="IPR027417">
    <property type="entry name" value="P-loop_NTPase"/>
</dbReference>
<dbReference type="Gene3D" id="3.40.50.300">
    <property type="entry name" value="P-loop containing nucleotide triphosphate hydrolases"/>
    <property type="match status" value="2"/>
</dbReference>
<evidence type="ECO:0000256" key="2">
    <source>
        <dbReference type="ARBA" id="ARBA00022801"/>
    </source>
</evidence>
<feature type="domain" description="DNA2/NAM7 helicase-like C-terminal" evidence="6">
    <location>
        <begin position="551"/>
        <end position="746"/>
    </location>
</feature>
<sequence length="952" mass="107033">MLGFSKLPYTEIHHVEITDSPKNLVYTIMIDIQDKKNYIPQVGDLFALSNVRPSHLSDLTRFGKSYNIGLVKRGGEDDEDFPPGHYIVEASKAIETGEYGAKQKEPRLLFAVSLMNITTNSRIWSALNVDVSGTLRNLSIVKQLLCTNSKTPTGCNFCCSFGAFDGIVDVASLRSHGMNESQLGAVLTCISASTCTHKNLINLIWGPPGTGKTKTIGVLLWELFKVKCKTLTCAPTNIAVLEVASRLLRVVMDSSPEGSCRLGDIALFGNPKRMEINEYMEDMFLENRAKKLGKCFAPLTGWRHRLVSVIDLLEGGVLQYIIYVENEKEKEKDSEEKIEFLTCKSYDSEEEIEFLTFKSYVRQRFRVLSESLIECLEILWTHIPSVSVSSADFINIEMACYLLRSIDQWLQTSKISENELEKLFTLSEVDHISNLVSVKAFEFIECLSILKGLLETLKLPTTTYKSAIIDYCLGRATLIFCTVCSSSKLHRVEFVEALKLLVMDEAAQLKECETLIPLQLPGVRHAILIGDECQLPAMVQSKVCEQADFGISLFERLSSLGHKKQLLNVQYRMHPSISRFPNAMFYDKKISDGPNVINKSYERRYLDGRLYGSYSFINVKHGTEVVDQWGRSQKNMAEVAVVLNIIKILSEASTTTRRPLSVGVISPYKAQVMALQDKLGKTYKNQRYFTVKVKSVDGFQGSEEDVIIISTVRSNNHGSVGFLKDPRRTNVALTRARHCLWILGNEATLSRSRSVWGKLVEDARDRGCFYNVDEDERLSNTIIPSGGSLRLSRTERMAKAIAPADDLPMEPWNLKSLSKQLNLNTKSESPKSWRTLSRSRSVWGKLVKDAKDQGCFHNVDEDEHLSNTIIPSSGSLHLSRTERMAKVIAPADDLPMEPWNLKSLSKQLNLDTKSESSKSWRKHQKANSTVEELWNFFASLNLSASDDSASSD</sequence>
<evidence type="ECO:0000256" key="3">
    <source>
        <dbReference type="ARBA" id="ARBA00022806"/>
    </source>
</evidence>
<dbReference type="FunFam" id="3.40.50.300:FF:000326">
    <property type="entry name" value="P-loop containing nucleoside triphosphate hydrolase"/>
    <property type="match status" value="1"/>
</dbReference>
<dbReference type="GO" id="GO:0004386">
    <property type="term" value="F:helicase activity"/>
    <property type="evidence" value="ECO:0007669"/>
    <property type="project" value="UniProtKB-KW"/>
</dbReference>
<dbReference type="InterPro" id="IPR047187">
    <property type="entry name" value="SF1_C_Upf1"/>
</dbReference>
<keyword evidence="9" id="KW-1185">Reference proteome</keyword>
<dbReference type="CDD" id="cd18808">
    <property type="entry name" value="SF1_C_Upf1"/>
    <property type="match status" value="1"/>
</dbReference>
<keyword evidence="4" id="KW-0067">ATP-binding</keyword>
<evidence type="ECO:0000313" key="8">
    <source>
        <dbReference type="EMBL" id="KAK1322136.1"/>
    </source>
</evidence>
<dbReference type="Proteomes" id="UP001180020">
    <property type="component" value="Unassembled WGS sequence"/>
</dbReference>
<keyword evidence="3" id="KW-0347">Helicase</keyword>
<reference evidence="8" key="2">
    <citation type="submission" date="2023-06" db="EMBL/GenBank/DDBJ databases">
        <authorList>
            <person name="Ma L."/>
            <person name="Liu K.-W."/>
            <person name="Li Z."/>
            <person name="Hsiao Y.-Y."/>
            <person name="Qi Y."/>
            <person name="Fu T."/>
            <person name="Tang G."/>
            <person name="Zhang D."/>
            <person name="Sun W.-H."/>
            <person name="Liu D.-K."/>
            <person name="Li Y."/>
            <person name="Chen G.-Z."/>
            <person name="Liu X.-D."/>
            <person name="Liao X.-Y."/>
            <person name="Jiang Y.-T."/>
            <person name="Yu X."/>
            <person name="Hao Y."/>
            <person name="Huang J."/>
            <person name="Zhao X.-W."/>
            <person name="Ke S."/>
            <person name="Chen Y.-Y."/>
            <person name="Wu W.-L."/>
            <person name="Hsu J.-L."/>
            <person name="Lin Y.-F."/>
            <person name="Huang M.-D."/>
            <person name="Li C.-Y."/>
            <person name="Huang L."/>
            <person name="Wang Z.-W."/>
            <person name="Zhao X."/>
            <person name="Zhong W.-Y."/>
            <person name="Peng D.-H."/>
            <person name="Ahmad S."/>
            <person name="Lan S."/>
            <person name="Zhang J.-S."/>
            <person name="Tsai W.-C."/>
            <person name="Van De Peer Y."/>
            <person name="Liu Z.-J."/>
        </authorList>
    </citation>
    <scope>NUCLEOTIDE SEQUENCE</scope>
    <source>
        <strain evidence="8">CP</strain>
        <tissue evidence="8">Leaves</tissue>
    </source>
</reference>
<dbReference type="GO" id="GO:0005524">
    <property type="term" value="F:ATP binding"/>
    <property type="evidence" value="ECO:0007669"/>
    <property type="project" value="UniProtKB-KW"/>
</dbReference>
<dbReference type="InterPro" id="IPR041677">
    <property type="entry name" value="DNA2/NAM7_AAA_11"/>
</dbReference>
<protein>
    <submittedName>
        <fullName evidence="8">Uncharacterized protein</fullName>
    </submittedName>
</protein>
<comment type="caution">
    <text evidence="8">The sequence shown here is derived from an EMBL/GenBank/DDBJ whole genome shotgun (WGS) entry which is preliminary data.</text>
</comment>
<dbReference type="InterPro" id="IPR041679">
    <property type="entry name" value="DNA2/NAM7-like_C"/>
</dbReference>
<name>A0AAV9F8C9_ACOCL</name>
<dbReference type="InterPro" id="IPR045529">
    <property type="entry name" value="DUF6469"/>
</dbReference>
<dbReference type="GO" id="GO:0016787">
    <property type="term" value="F:hydrolase activity"/>
    <property type="evidence" value="ECO:0007669"/>
    <property type="project" value="UniProtKB-KW"/>
</dbReference>
<dbReference type="EMBL" id="JAUJYO010000003">
    <property type="protein sequence ID" value="KAK1322136.1"/>
    <property type="molecule type" value="Genomic_DNA"/>
</dbReference>
<evidence type="ECO:0000259" key="7">
    <source>
        <dbReference type="Pfam" id="PF20073"/>
    </source>
</evidence>
<dbReference type="PANTHER" id="PTHR10887">
    <property type="entry name" value="DNA2/NAM7 HELICASE FAMILY"/>
    <property type="match status" value="1"/>
</dbReference>
<dbReference type="SUPFAM" id="SSF52540">
    <property type="entry name" value="P-loop containing nucleoside triphosphate hydrolases"/>
    <property type="match status" value="1"/>
</dbReference>
<evidence type="ECO:0000259" key="5">
    <source>
        <dbReference type="Pfam" id="PF13086"/>
    </source>
</evidence>
<evidence type="ECO:0000256" key="4">
    <source>
        <dbReference type="ARBA" id="ARBA00022840"/>
    </source>
</evidence>
<evidence type="ECO:0000313" key="9">
    <source>
        <dbReference type="Proteomes" id="UP001180020"/>
    </source>
</evidence>
<reference evidence="8" key="1">
    <citation type="journal article" date="2023" name="Nat. Commun.">
        <title>Diploid and tetraploid genomes of Acorus and the evolution of monocots.</title>
        <authorList>
            <person name="Ma L."/>
            <person name="Liu K.W."/>
            <person name="Li Z."/>
            <person name="Hsiao Y.Y."/>
            <person name="Qi Y."/>
            <person name="Fu T."/>
            <person name="Tang G.D."/>
            <person name="Zhang D."/>
            <person name="Sun W.H."/>
            <person name="Liu D.K."/>
            <person name="Li Y."/>
            <person name="Chen G.Z."/>
            <person name="Liu X.D."/>
            <person name="Liao X.Y."/>
            <person name="Jiang Y.T."/>
            <person name="Yu X."/>
            <person name="Hao Y."/>
            <person name="Huang J."/>
            <person name="Zhao X.W."/>
            <person name="Ke S."/>
            <person name="Chen Y.Y."/>
            <person name="Wu W.L."/>
            <person name="Hsu J.L."/>
            <person name="Lin Y.F."/>
            <person name="Huang M.D."/>
            <person name="Li C.Y."/>
            <person name="Huang L."/>
            <person name="Wang Z.W."/>
            <person name="Zhao X."/>
            <person name="Zhong W.Y."/>
            <person name="Peng D.H."/>
            <person name="Ahmad S."/>
            <person name="Lan S."/>
            <person name="Zhang J.S."/>
            <person name="Tsai W.C."/>
            <person name="Van de Peer Y."/>
            <person name="Liu Z.J."/>
        </authorList>
    </citation>
    <scope>NUCLEOTIDE SEQUENCE</scope>
    <source>
        <strain evidence="8">CP</strain>
    </source>
</reference>
<dbReference type="Pfam" id="PF13086">
    <property type="entry name" value="AAA_11"/>
    <property type="match status" value="1"/>
</dbReference>
<keyword evidence="2" id="KW-0378">Hydrolase</keyword>
<gene>
    <name evidence="8" type="ORF">QJS10_CPA03g02526</name>
</gene>
<evidence type="ECO:0000259" key="6">
    <source>
        <dbReference type="Pfam" id="PF13087"/>
    </source>
</evidence>
<dbReference type="AlphaFoldDB" id="A0AAV9F8C9"/>
<dbReference type="GO" id="GO:0005694">
    <property type="term" value="C:chromosome"/>
    <property type="evidence" value="ECO:0007669"/>
    <property type="project" value="UniProtKB-ARBA"/>
</dbReference>
<dbReference type="InterPro" id="IPR045055">
    <property type="entry name" value="DNA2/NAM7-like"/>
</dbReference>
<dbReference type="PANTHER" id="PTHR10887:SF515">
    <property type="entry name" value="P-LOOP CONTAINING NUCLEOSIDE TRIPHOSPHATE HYDROLASES SUPERFAMILY PROTEIN"/>
    <property type="match status" value="1"/>
</dbReference>
<accession>A0AAV9F8C9</accession>
<keyword evidence="1" id="KW-0547">Nucleotide-binding</keyword>